<evidence type="ECO:0000256" key="1">
    <source>
        <dbReference type="SAM" id="MobiDB-lite"/>
    </source>
</evidence>
<dbReference type="OrthoDB" id="3798487at2759"/>
<sequence length="408" mass="46822">MASDSASKQARRLPNFSAHCIFTKEQMQMYIFWLRNTRKSSGLNIQNPPFPTPFEFNAFITWLSPTPKEARRPCKHPRHPFDKFSMVFCPVCTYEIHATFLKWIECAWERKGGPFKGALEADQEYSQLKAAWHFAKTELANHVNLVEALATTQKEWEVKNPNVDVEGVRSYRAVLEMHWTQSAKDVGQKVSKKGTKVSFTPDTKDFSSETSRTNAHFNRRHNNYSAGKYACHTKDGWMDTSWARSSTASLLQLKLFIAESPSDMKGKPPGNAKFVGPLVSYQYHLAIVNWMKDFRERSTISEQAKLATLMSTCDALLVLKPEEDITGDKVRVIVRDVRPFCTEKDAEARRLEEALCSFQTQPSNEVCDSSDCVDDVMDWEYVQNHMDVDMPVNLQDTLDPEMRAQTYR</sequence>
<dbReference type="AlphaFoldDB" id="A0A6A6I1K5"/>
<keyword evidence="3" id="KW-1185">Reference proteome</keyword>
<gene>
    <name evidence="2" type="ORF">BU26DRAFT_569165</name>
</gene>
<protein>
    <submittedName>
        <fullName evidence="2">Uncharacterized protein</fullName>
    </submittedName>
</protein>
<dbReference type="GeneID" id="54587183"/>
<evidence type="ECO:0000313" key="3">
    <source>
        <dbReference type="Proteomes" id="UP000800094"/>
    </source>
</evidence>
<name>A0A6A6I1K5_9PLEO</name>
<evidence type="ECO:0000313" key="2">
    <source>
        <dbReference type="EMBL" id="KAF2244166.1"/>
    </source>
</evidence>
<dbReference type="RefSeq" id="XP_033679170.1">
    <property type="nucleotide sequence ID" value="XM_033833853.1"/>
</dbReference>
<dbReference type="Proteomes" id="UP000800094">
    <property type="component" value="Unassembled WGS sequence"/>
</dbReference>
<organism evidence="2 3">
    <name type="scientific">Trematosphaeria pertusa</name>
    <dbReference type="NCBI Taxonomy" id="390896"/>
    <lineage>
        <taxon>Eukaryota</taxon>
        <taxon>Fungi</taxon>
        <taxon>Dikarya</taxon>
        <taxon>Ascomycota</taxon>
        <taxon>Pezizomycotina</taxon>
        <taxon>Dothideomycetes</taxon>
        <taxon>Pleosporomycetidae</taxon>
        <taxon>Pleosporales</taxon>
        <taxon>Massarineae</taxon>
        <taxon>Trematosphaeriaceae</taxon>
        <taxon>Trematosphaeria</taxon>
    </lineage>
</organism>
<feature type="region of interest" description="Disordered" evidence="1">
    <location>
        <begin position="194"/>
        <end position="213"/>
    </location>
</feature>
<proteinExistence type="predicted"/>
<dbReference type="EMBL" id="ML987203">
    <property type="protein sequence ID" value="KAF2244166.1"/>
    <property type="molecule type" value="Genomic_DNA"/>
</dbReference>
<reference evidence="2" key="1">
    <citation type="journal article" date="2020" name="Stud. Mycol.">
        <title>101 Dothideomycetes genomes: a test case for predicting lifestyles and emergence of pathogens.</title>
        <authorList>
            <person name="Haridas S."/>
            <person name="Albert R."/>
            <person name="Binder M."/>
            <person name="Bloem J."/>
            <person name="Labutti K."/>
            <person name="Salamov A."/>
            <person name="Andreopoulos B."/>
            <person name="Baker S."/>
            <person name="Barry K."/>
            <person name="Bills G."/>
            <person name="Bluhm B."/>
            <person name="Cannon C."/>
            <person name="Castanera R."/>
            <person name="Culley D."/>
            <person name="Daum C."/>
            <person name="Ezra D."/>
            <person name="Gonzalez J."/>
            <person name="Henrissat B."/>
            <person name="Kuo A."/>
            <person name="Liang C."/>
            <person name="Lipzen A."/>
            <person name="Lutzoni F."/>
            <person name="Magnuson J."/>
            <person name="Mondo S."/>
            <person name="Nolan M."/>
            <person name="Ohm R."/>
            <person name="Pangilinan J."/>
            <person name="Park H.-J."/>
            <person name="Ramirez L."/>
            <person name="Alfaro M."/>
            <person name="Sun H."/>
            <person name="Tritt A."/>
            <person name="Yoshinaga Y."/>
            <person name="Zwiers L.-H."/>
            <person name="Turgeon B."/>
            <person name="Goodwin S."/>
            <person name="Spatafora J."/>
            <person name="Crous P."/>
            <person name="Grigoriev I."/>
        </authorList>
    </citation>
    <scope>NUCLEOTIDE SEQUENCE</scope>
    <source>
        <strain evidence="2">CBS 122368</strain>
    </source>
</reference>
<accession>A0A6A6I1K5</accession>